<reference evidence="1" key="1">
    <citation type="journal article" date="2014" name="Front. Microbiol.">
        <title>High frequency of phylogenetically diverse reductive dehalogenase-homologous genes in deep subseafloor sedimentary metagenomes.</title>
        <authorList>
            <person name="Kawai M."/>
            <person name="Futagami T."/>
            <person name="Toyoda A."/>
            <person name="Takaki Y."/>
            <person name="Nishi S."/>
            <person name="Hori S."/>
            <person name="Arai W."/>
            <person name="Tsubouchi T."/>
            <person name="Morono Y."/>
            <person name="Uchiyama I."/>
            <person name="Ito T."/>
            <person name="Fujiyama A."/>
            <person name="Inagaki F."/>
            <person name="Takami H."/>
        </authorList>
    </citation>
    <scope>NUCLEOTIDE SEQUENCE</scope>
    <source>
        <strain evidence="1">Expedition CK06-06</strain>
    </source>
</reference>
<evidence type="ECO:0000313" key="1">
    <source>
        <dbReference type="EMBL" id="GAH90695.1"/>
    </source>
</evidence>
<name>X1KAN5_9ZZZZ</name>
<sequence length="84" mass="9620">MEYVEKEFETITPEQLIEKIEQISRGSGGVIIVPLSYWRNIQAAYEAPLIRIVAQESLQTHPQRSYPGCKLSFRVNVKANARKT</sequence>
<organism evidence="1">
    <name type="scientific">marine sediment metagenome</name>
    <dbReference type="NCBI Taxonomy" id="412755"/>
    <lineage>
        <taxon>unclassified sequences</taxon>
        <taxon>metagenomes</taxon>
        <taxon>ecological metagenomes</taxon>
    </lineage>
</organism>
<comment type="caution">
    <text evidence="1">The sequence shown here is derived from an EMBL/GenBank/DDBJ whole genome shotgun (WGS) entry which is preliminary data.</text>
</comment>
<proteinExistence type="predicted"/>
<dbReference type="AlphaFoldDB" id="X1KAN5"/>
<gene>
    <name evidence="1" type="ORF">S06H3_03059</name>
</gene>
<accession>X1KAN5</accession>
<dbReference type="EMBL" id="BARV01000958">
    <property type="protein sequence ID" value="GAH90695.1"/>
    <property type="molecule type" value="Genomic_DNA"/>
</dbReference>
<protein>
    <submittedName>
        <fullName evidence="1">Uncharacterized protein</fullName>
    </submittedName>
</protein>